<dbReference type="PROSITE" id="PS00198">
    <property type="entry name" value="4FE4S_FER_1"/>
    <property type="match status" value="1"/>
</dbReference>
<dbReference type="EMBL" id="FQTV01000001">
    <property type="protein sequence ID" value="SHE30163.1"/>
    <property type="molecule type" value="Genomic_DNA"/>
</dbReference>
<dbReference type="OrthoDB" id="9778602at2"/>
<dbReference type="SUPFAM" id="SSF52540">
    <property type="entry name" value="P-loop containing nucleoside triphosphate hydrolases"/>
    <property type="match status" value="1"/>
</dbReference>
<dbReference type="GO" id="GO:0051536">
    <property type="term" value="F:iron-sulfur cluster binding"/>
    <property type="evidence" value="ECO:0007669"/>
    <property type="project" value="UniProtKB-KW"/>
</dbReference>
<organism evidence="7 8">
    <name type="scientific">Bacteroides luti</name>
    <dbReference type="NCBI Taxonomy" id="1297750"/>
    <lineage>
        <taxon>Bacteria</taxon>
        <taxon>Pseudomonadati</taxon>
        <taxon>Bacteroidota</taxon>
        <taxon>Bacteroidia</taxon>
        <taxon>Bacteroidales</taxon>
        <taxon>Bacteroidaceae</taxon>
        <taxon>Bacteroides</taxon>
    </lineage>
</organism>
<gene>
    <name evidence="7" type="ORF">SAMN05444405_10170</name>
</gene>
<dbReference type="PANTHER" id="PTHR43534">
    <property type="entry name" value="MIND SUPERFAMILY P-LOOP ATPASE CONTAINING AN INSERTED FERREDOXIN DOMAIN"/>
    <property type="match status" value="1"/>
</dbReference>
<dbReference type="InterPro" id="IPR027417">
    <property type="entry name" value="P-loop_NTPase"/>
</dbReference>
<dbReference type="CDD" id="cd03110">
    <property type="entry name" value="SIMIBI_bact_arch"/>
    <property type="match status" value="1"/>
</dbReference>
<evidence type="ECO:0000256" key="3">
    <source>
        <dbReference type="ARBA" id="ARBA00022840"/>
    </source>
</evidence>
<dbReference type="Gene3D" id="3.30.70.20">
    <property type="match status" value="1"/>
</dbReference>
<dbReference type="InterPro" id="IPR033756">
    <property type="entry name" value="YlxH/NBP35"/>
</dbReference>
<evidence type="ECO:0000256" key="5">
    <source>
        <dbReference type="ARBA" id="ARBA00023014"/>
    </source>
</evidence>
<dbReference type="Gene3D" id="3.40.50.300">
    <property type="entry name" value="P-loop containing nucleotide triphosphate hydrolases"/>
    <property type="match status" value="1"/>
</dbReference>
<reference evidence="7 8" key="1">
    <citation type="submission" date="2016-11" db="EMBL/GenBank/DDBJ databases">
        <authorList>
            <person name="Jaros S."/>
            <person name="Januszkiewicz K."/>
            <person name="Wedrychowicz H."/>
        </authorList>
    </citation>
    <scope>NUCLEOTIDE SEQUENCE [LARGE SCALE GENOMIC DNA]</scope>
    <source>
        <strain evidence="7 8">DSM 26991</strain>
    </source>
</reference>
<keyword evidence="4" id="KW-0408">Iron</keyword>
<evidence type="ECO:0000256" key="4">
    <source>
        <dbReference type="ARBA" id="ARBA00023004"/>
    </source>
</evidence>
<dbReference type="GO" id="GO:0046872">
    <property type="term" value="F:metal ion binding"/>
    <property type="evidence" value="ECO:0007669"/>
    <property type="project" value="UniProtKB-KW"/>
</dbReference>
<dbReference type="PROSITE" id="PS51379">
    <property type="entry name" value="4FE4S_FER_2"/>
    <property type="match status" value="2"/>
</dbReference>
<keyword evidence="5" id="KW-0411">Iron-sulfur</keyword>
<name>A0A1M4SD50_9BACE</name>
<dbReference type="Proteomes" id="UP000184509">
    <property type="component" value="Unassembled WGS sequence"/>
</dbReference>
<dbReference type="PANTHER" id="PTHR43534:SF1">
    <property type="entry name" value="4FE-4S CLUSTER CONTAINING PARA FAMILY ATPASE PROTEIN"/>
    <property type="match status" value="1"/>
</dbReference>
<dbReference type="Pfam" id="PF10609">
    <property type="entry name" value="ParA"/>
    <property type="match status" value="1"/>
</dbReference>
<keyword evidence="3" id="KW-0067">ATP-binding</keyword>
<evidence type="ECO:0000256" key="1">
    <source>
        <dbReference type="ARBA" id="ARBA00022723"/>
    </source>
</evidence>
<evidence type="ECO:0000313" key="7">
    <source>
        <dbReference type="EMBL" id="SHE30163.1"/>
    </source>
</evidence>
<dbReference type="RefSeq" id="WP_073398537.1">
    <property type="nucleotide sequence ID" value="NZ_FQTV01000001.1"/>
</dbReference>
<dbReference type="InterPro" id="IPR017896">
    <property type="entry name" value="4Fe4S_Fe-S-bd"/>
</dbReference>
<sequence length="287" mass="31489">MEIAVISGKGGTGKSSISSAFVSVAKSAVVVDCDVDASNLYLLFSPLCKEEEVFVSGSHAVVNNDKCTNCNTCIDLCRFDAISKIDGKIRISESACDGCYLCSRVCPVQAIKMIPADKSRMYAGTFRYGDMVYGRLAPGEENSGKMVNLLREKAKRYVEDYGYDTIILDGPPGIGCPVISTITGVDKVVVVTEPTLSGFLDMKRVIEVVCRFSVQISVIVNKYDLNPDICEQIDKWCDEMEIPVVAHLPFDVQIVEAMIAGKTIIEYNKDCEVSRLIENAYNTIYAF</sequence>
<feature type="domain" description="4Fe-4S ferredoxin-type" evidence="6">
    <location>
        <begin position="58"/>
        <end position="86"/>
    </location>
</feature>
<protein>
    <submittedName>
        <fullName evidence="7">MinD superfamily P-loop ATPase, contains an inserted ferredoxin domain</fullName>
    </submittedName>
</protein>
<dbReference type="Pfam" id="PF14697">
    <property type="entry name" value="Fer4_21"/>
    <property type="match status" value="1"/>
</dbReference>
<evidence type="ECO:0000313" key="8">
    <source>
        <dbReference type="Proteomes" id="UP000184509"/>
    </source>
</evidence>
<keyword evidence="2" id="KW-0547">Nucleotide-binding</keyword>
<evidence type="ECO:0000256" key="2">
    <source>
        <dbReference type="ARBA" id="ARBA00022741"/>
    </source>
</evidence>
<proteinExistence type="predicted"/>
<dbReference type="AlphaFoldDB" id="A0A1M4SD50"/>
<dbReference type="InterPro" id="IPR017900">
    <property type="entry name" value="4Fe4S_Fe_S_CS"/>
</dbReference>
<feature type="domain" description="4Fe-4S ferredoxin-type" evidence="6">
    <location>
        <begin position="87"/>
        <end position="116"/>
    </location>
</feature>
<accession>A0A1M4SD50</accession>
<keyword evidence="1" id="KW-0479">Metal-binding</keyword>
<evidence type="ECO:0000259" key="6">
    <source>
        <dbReference type="PROSITE" id="PS51379"/>
    </source>
</evidence>
<keyword evidence="8" id="KW-1185">Reference proteome</keyword>
<dbReference type="STRING" id="1297750.SAMN05444405_10170"/>